<dbReference type="Gene3D" id="2.60.120.40">
    <property type="match status" value="1"/>
</dbReference>
<dbReference type="Proteomes" id="UP000830375">
    <property type="component" value="Unassembled WGS sequence"/>
</dbReference>
<feature type="transmembrane region" description="Helical" evidence="5">
    <location>
        <begin position="128"/>
        <end position="152"/>
    </location>
</feature>
<evidence type="ECO:0000256" key="3">
    <source>
        <dbReference type="ARBA" id="ARBA00022514"/>
    </source>
</evidence>
<comment type="similarity">
    <text evidence="2">Belongs to the tumor necrosis factor family.</text>
</comment>
<comment type="caution">
    <text evidence="7">The sequence shown here is derived from an EMBL/GenBank/DDBJ whole genome shotgun (WGS) entry which is preliminary data.</text>
</comment>
<evidence type="ECO:0000256" key="1">
    <source>
        <dbReference type="ARBA" id="ARBA00004370"/>
    </source>
</evidence>
<dbReference type="InterPro" id="IPR008983">
    <property type="entry name" value="Tumour_necrosis_fac-like_dom"/>
</dbReference>
<dbReference type="PANTHER" id="PTHR11471">
    <property type="entry name" value="TUMOR NECROSIS FACTOR FAMILY MEMBER"/>
    <property type="match status" value="1"/>
</dbReference>
<dbReference type="PANTHER" id="PTHR11471:SF28">
    <property type="entry name" value="DEATH LIGAND 1B-RELATED"/>
    <property type="match status" value="1"/>
</dbReference>
<feature type="domain" description="THD" evidence="6">
    <location>
        <begin position="239"/>
        <end position="395"/>
    </location>
</feature>
<evidence type="ECO:0000256" key="5">
    <source>
        <dbReference type="SAM" id="Phobius"/>
    </source>
</evidence>
<dbReference type="PROSITE" id="PS50049">
    <property type="entry name" value="THD_2"/>
    <property type="match status" value="1"/>
</dbReference>
<evidence type="ECO:0000313" key="8">
    <source>
        <dbReference type="Proteomes" id="UP000830375"/>
    </source>
</evidence>
<dbReference type="EMBL" id="JACTAM010000021">
    <property type="protein sequence ID" value="KAI2651234.1"/>
    <property type="molecule type" value="Genomic_DNA"/>
</dbReference>
<accession>A0ABQ8LKQ6</accession>
<evidence type="ECO:0000259" key="6">
    <source>
        <dbReference type="PROSITE" id="PS50049"/>
    </source>
</evidence>
<evidence type="ECO:0000313" key="7">
    <source>
        <dbReference type="EMBL" id="KAI2651234.1"/>
    </source>
</evidence>
<organism evidence="7 8">
    <name type="scientific">Labeo rohita</name>
    <name type="common">Indian major carp</name>
    <name type="synonym">Cyprinus rohita</name>
    <dbReference type="NCBI Taxonomy" id="84645"/>
    <lineage>
        <taxon>Eukaryota</taxon>
        <taxon>Metazoa</taxon>
        <taxon>Chordata</taxon>
        <taxon>Craniata</taxon>
        <taxon>Vertebrata</taxon>
        <taxon>Euteleostomi</taxon>
        <taxon>Actinopterygii</taxon>
        <taxon>Neopterygii</taxon>
        <taxon>Teleostei</taxon>
        <taxon>Ostariophysi</taxon>
        <taxon>Cypriniformes</taxon>
        <taxon>Cyprinidae</taxon>
        <taxon>Labeoninae</taxon>
        <taxon>Labeonini</taxon>
        <taxon>Labeo</taxon>
    </lineage>
</organism>
<dbReference type="SUPFAM" id="SSF49842">
    <property type="entry name" value="TNF-like"/>
    <property type="match status" value="1"/>
</dbReference>
<keyword evidence="3" id="KW-0202">Cytokine</keyword>
<keyword evidence="4 5" id="KW-0472">Membrane</keyword>
<comment type="subcellular location">
    <subcellularLocation>
        <location evidence="1">Membrane</location>
    </subcellularLocation>
</comment>
<dbReference type="InterPro" id="IPR006052">
    <property type="entry name" value="TNF_dom"/>
</dbReference>
<reference evidence="7 8" key="1">
    <citation type="submission" date="2022-01" db="EMBL/GenBank/DDBJ databases">
        <title>A high-quality chromosome-level genome assembly of rohu carp, Labeo rohita.</title>
        <authorList>
            <person name="Arick M.A. II"/>
            <person name="Hsu C.-Y."/>
            <person name="Magbanua Z."/>
            <person name="Pechanova O."/>
            <person name="Grover C."/>
            <person name="Miller E."/>
            <person name="Thrash A."/>
            <person name="Ezzel L."/>
            <person name="Alam S."/>
            <person name="Benzie J."/>
            <person name="Hamilton M."/>
            <person name="Karsi A."/>
            <person name="Lawrence M.L."/>
            <person name="Peterson D.G."/>
        </authorList>
    </citation>
    <scope>NUCLEOTIDE SEQUENCE [LARGE SCALE GENOMIC DNA]</scope>
    <source>
        <strain evidence="8">BAU-BD-2019</strain>
        <tissue evidence="7">Blood</tissue>
    </source>
</reference>
<keyword evidence="5" id="KW-0812">Transmembrane</keyword>
<evidence type="ECO:0000256" key="4">
    <source>
        <dbReference type="ARBA" id="ARBA00023136"/>
    </source>
</evidence>
<proteinExistence type="inferred from homology"/>
<keyword evidence="5" id="KW-1133">Transmembrane helix</keyword>
<dbReference type="CDD" id="cd00184">
    <property type="entry name" value="TNF"/>
    <property type="match status" value="1"/>
</dbReference>
<gene>
    <name evidence="7" type="ORF">H4Q32_019275</name>
</gene>
<dbReference type="SMART" id="SM00207">
    <property type="entry name" value="TNF"/>
    <property type="match status" value="1"/>
</dbReference>
<name>A0ABQ8LKQ6_LABRO</name>
<sequence length="397" mass="44209">MRRCQMKTETAGWRADDTVYRLSLNSFSCYSAQLRFYSCIANLLSLQLEGPAITMIFLSSKALYHVGLLVCGEMDMDSPAPPQCVLESLDRNAAASEGNSEYLQSVSSESSSFIMVQPKNRLEVPSKLWVTAVVVIVIVLQVASTTGLFIYLNMSMAQARTQGVVEELRCLGLLNALEKEQDVPDDLVQLFGEPCIKLAEGLKAYISKVTETIISKHTFQGNKELLSHHVQNYSPLAAHGRQLILLSETVDCRTDLHQSCRHPVRSWGNQSFGSHLHNMTVSNGHLRIPRAGRYYLYAQVYFRYLTLSADNYHSGSVSHQVVQCVYKKTAYARPIQLLKGVGTKCWSPDSENALHSIYQGGLFELRAGDEIFISVSSPTAVYAEDSSSYFGAFLFDL</sequence>
<keyword evidence="8" id="KW-1185">Reference proteome</keyword>
<protein>
    <submittedName>
        <fullName evidence="7">Tumor necrosis factor ligand superfamily member 10</fullName>
    </submittedName>
</protein>
<evidence type="ECO:0000256" key="2">
    <source>
        <dbReference type="ARBA" id="ARBA00008670"/>
    </source>
</evidence>
<dbReference type="Pfam" id="PF00229">
    <property type="entry name" value="TNF"/>
    <property type="match status" value="1"/>
</dbReference>